<keyword evidence="3" id="KW-1185">Reference proteome</keyword>
<dbReference type="RefSeq" id="WP_083440125.1">
    <property type="nucleotide sequence ID" value="NZ_CP012669.1"/>
</dbReference>
<reference evidence="2 3" key="1">
    <citation type="submission" date="2015-09" db="EMBL/GenBank/DDBJ databases">
        <title>Complete genome sequence of a benzo[a]pyrene-degrading bacterium Altererythrobacter epoxidivorans CGMCC 1.7731T.</title>
        <authorList>
            <person name="Li Z."/>
            <person name="Cheng H."/>
            <person name="Huo Y."/>
            <person name="Xu X."/>
        </authorList>
    </citation>
    <scope>NUCLEOTIDE SEQUENCE [LARGE SCALE GENOMIC DNA]</scope>
    <source>
        <strain evidence="2 3">CGMCC 1.7731</strain>
    </source>
</reference>
<dbReference type="OrthoDB" id="7585827at2"/>
<keyword evidence="1" id="KW-0472">Membrane</keyword>
<evidence type="ECO:0000256" key="1">
    <source>
        <dbReference type="SAM" id="Phobius"/>
    </source>
</evidence>
<dbReference type="KEGG" id="aep:AMC99_01735"/>
<feature type="transmembrane region" description="Helical" evidence="1">
    <location>
        <begin position="15"/>
        <end position="34"/>
    </location>
</feature>
<dbReference type="Proteomes" id="UP000057938">
    <property type="component" value="Chromosome"/>
</dbReference>
<keyword evidence="1" id="KW-1133">Transmembrane helix</keyword>
<feature type="transmembrane region" description="Helical" evidence="1">
    <location>
        <begin position="46"/>
        <end position="70"/>
    </location>
</feature>
<dbReference type="PATRIC" id="fig|361183.4.peg.1706"/>
<name>A0A0M4MWC3_9SPHN</name>
<evidence type="ECO:0000313" key="2">
    <source>
        <dbReference type="EMBL" id="ALE17025.1"/>
    </source>
</evidence>
<accession>A0A0M4MWC3</accession>
<dbReference type="AlphaFoldDB" id="A0A0M4MWC3"/>
<protein>
    <submittedName>
        <fullName evidence="2">Uncharacterized protein</fullName>
    </submittedName>
</protein>
<proteinExistence type="predicted"/>
<evidence type="ECO:0000313" key="3">
    <source>
        <dbReference type="Proteomes" id="UP000057938"/>
    </source>
</evidence>
<dbReference type="STRING" id="361183.AMC99_01735"/>
<sequence>MNFYQSILFASDAEILALWGAGFIALSIVALIGDRRRSKRSDINKVSLVPWTSLFMASMIIGGGLIALSLPKLLAN</sequence>
<gene>
    <name evidence="2" type="ORF">AMC99_01735</name>
</gene>
<keyword evidence="1" id="KW-0812">Transmembrane</keyword>
<organism evidence="2 3">
    <name type="scientific">Altererythrobacter epoxidivorans</name>
    <dbReference type="NCBI Taxonomy" id="361183"/>
    <lineage>
        <taxon>Bacteria</taxon>
        <taxon>Pseudomonadati</taxon>
        <taxon>Pseudomonadota</taxon>
        <taxon>Alphaproteobacteria</taxon>
        <taxon>Sphingomonadales</taxon>
        <taxon>Erythrobacteraceae</taxon>
        <taxon>Altererythrobacter</taxon>
    </lineage>
</organism>
<dbReference type="EMBL" id="CP012669">
    <property type="protein sequence ID" value="ALE17025.1"/>
    <property type="molecule type" value="Genomic_DNA"/>
</dbReference>